<dbReference type="GO" id="GO:0000156">
    <property type="term" value="F:phosphorelay response regulator activity"/>
    <property type="evidence" value="ECO:0007669"/>
    <property type="project" value="InterPro"/>
</dbReference>
<accession>A0A7C9FSW4</accession>
<dbReference type="Gene3D" id="2.40.50.1020">
    <property type="entry name" value="LytTr DNA-binding domain"/>
    <property type="match status" value="1"/>
</dbReference>
<evidence type="ECO:0000259" key="3">
    <source>
        <dbReference type="PROSITE" id="PS50930"/>
    </source>
</evidence>
<dbReference type="PANTHER" id="PTHR37299:SF1">
    <property type="entry name" value="STAGE 0 SPORULATION PROTEIN A HOMOLOG"/>
    <property type="match status" value="1"/>
</dbReference>
<dbReference type="SMART" id="SM00448">
    <property type="entry name" value="REC"/>
    <property type="match status" value="1"/>
</dbReference>
<dbReference type="RefSeq" id="WP_152763211.1">
    <property type="nucleotide sequence ID" value="NZ_WHLY01000002.1"/>
</dbReference>
<dbReference type="PROSITE" id="PS50930">
    <property type="entry name" value="HTH_LYTTR"/>
    <property type="match status" value="1"/>
</dbReference>
<reference evidence="4 5" key="1">
    <citation type="submission" date="2019-10" db="EMBL/GenBank/DDBJ databases">
        <title>Draft Genome Sequence of Cytophagaceae sp. SJW1-29.</title>
        <authorList>
            <person name="Choi A."/>
        </authorList>
    </citation>
    <scope>NUCLEOTIDE SEQUENCE [LARGE SCALE GENOMIC DNA]</scope>
    <source>
        <strain evidence="4 5">SJW1-29</strain>
    </source>
</reference>
<dbReference type="AlphaFoldDB" id="A0A7C9FSW4"/>
<dbReference type="Pfam" id="PF04397">
    <property type="entry name" value="LytTR"/>
    <property type="match status" value="1"/>
</dbReference>
<dbReference type="InterPro" id="IPR046947">
    <property type="entry name" value="LytR-like"/>
</dbReference>
<comment type="caution">
    <text evidence="4">The sequence shown here is derived from an EMBL/GenBank/DDBJ whole genome shotgun (WGS) entry which is preliminary data.</text>
</comment>
<dbReference type="Proteomes" id="UP000479293">
    <property type="component" value="Unassembled WGS sequence"/>
</dbReference>
<organism evidence="4 5">
    <name type="scientific">Salmonirosea aquatica</name>
    <dbReference type="NCBI Taxonomy" id="2654236"/>
    <lineage>
        <taxon>Bacteria</taxon>
        <taxon>Pseudomonadati</taxon>
        <taxon>Bacteroidota</taxon>
        <taxon>Cytophagia</taxon>
        <taxon>Cytophagales</taxon>
        <taxon>Spirosomataceae</taxon>
        <taxon>Salmonirosea</taxon>
    </lineage>
</organism>
<dbReference type="Pfam" id="PF00072">
    <property type="entry name" value="Response_reg"/>
    <property type="match status" value="1"/>
</dbReference>
<dbReference type="PROSITE" id="PS50110">
    <property type="entry name" value="RESPONSE_REGULATORY"/>
    <property type="match status" value="1"/>
</dbReference>
<name>A0A7C9FSW4_9BACT</name>
<feature type="domain" description="HTH LytTR-type" evidence="3">
    <location>
        <begin position="143"/>
        <end position="241"/>
    </location>
</feature>
<evidence type="ECO:0000313" key="4">
    <source>
        <dbReference type="EMBL" id="MPR35832.1"/>
    </source>
</evidence>
<gene>
    <name evidence="4" type="ORF">GBK04_21385</name>
</gene>
<dbReference type="InterPro" id="IPR007492">
    <property type="entry name" value="LytTR_DNA-bd_dom"/>
</dbReference>
<dbReference type="PANTHER" id="PTHR37299">
    <property type="entry name" value="TRANSCRIPTIONAL REGULATOR-RELATED"/>
    <property type="match status" value="1"/>
</dbReference>
<keyword evidence="5" id="KW-1185">Reference proteome</keyword>
<feature type="modified residue" description="4-aspartylphosphate" evidence="1">
    <location>
        <position position="55"/>
    </location>
</feature>
<dbReference type="InterPro" id="IPR001789">
    <property type="entry name" value="Sig_transdc_resp-reg_receiver"/>
</dbReference>
<feature type="domain" description="Response regulatory" evidence="2">
    <location>
        <begin position="4"/>
        <end position="115"/>
    </location>
</feature>
<dbReference type="InterPro" id="IPR011006">
    <property type="entry name" value="CheY-like_superfamily"/>
</dbReference>
<dbReference type="Gene3D" id="3.40.50.2300">
    <property type="match status" value="1"/>
</dbReference>
<evidence type="ECO:0000259" key="2">
    <source>
        <dbReference type="PROSITE" id="PS50110"/>
    </source>
</evidence>
<evidence type="ECO:0000256" key="1">
    <source>
        <dbReference type="PROSITE-ProRule" id="PRU00169"/>
    </source>
</evidence>
<dbReference type="GO" id="GO:0003677">
    <property type="term" value="F:DNA binding"/>
    <property type="evidence" value="ECO:0007669"/>
    <property type="project" value="InterPro"/>
</dbReference>
<sequence length="246" mass="27728">MSYTCLIVDDEPFARKLMEQYVAKVPELTLVQSCSSPLTAIEVLRQNPIDIMFLDINMPEITGLSLLKVLQKKPLVVLTTAYSEYALEGYELDVADYLLKPITLERFLKSVEKVLGRLRSAPSAAGLIPPDVPQVPNASNAYIFVKDGTRLVKIQLRDILYIEGLKDYVGIYTKDKKIVTLQTMKALETQLPENQFIRIHNSFIVAFAAIDAIDREKVQIGKAFLPVSDTYKKSFKEFIEKHQVGG</sequence>
<dbReference type="SUPFAM" id="SSF52172">
    <property type="entry name" value="CheY-like"/>
    <property type="match status" value="1"/>
</dbReference>
<protein>
    <submittedName>
        <fullName evidence="4">Response regulator</fullName>
    </submittedName>
</protein>
<proteinExistence type="predicted"/>
<dbReference type="EMBL" id="WHLY01000002">
    <property type="protein sequence ID" value="MPR35832.1"/>
    <property type="molecule type" value="Genomic_DNA"/>
</dbReference>
<dbReference type="SMART" id="SM00850">
    <property type="entry name" value="LytTR"/>
    <property type="match status" value="1"/>
</dbReference>
<keyword evidence="1" id="KW-0597">Phosphoprotein</keyword>
<evidence type="ECO:0000313" key="5">
    <source>
        <dbReference type="Proteomes" id="UP000479293"/>
    </source>
</evidence>